<dbReference type="Gene3D" id="2.40.50.120">
    <property type="match status" value="1"/>
</dbReference>
<dbReference type="SUPFAM" id="SSF49410">
    <property type="entry name" value="Alpha-macroglobulin receptor domain"/>
    <property type="match status" value="1"/>
</dbReference>
<dbReference type="Gene3D" id="2.60.40.690">
    <property type="entry name" value="Alpha-macroglobulin, receptor-binding domain"/>
    <property type="match status" value="1"/>
</dbReference>
<dbReference type="GO" id="GO:0004866">
    <property type="term" value="F:endopeptidase inhibitor activity"/>
    <property type="evidence" value="ECO:0007669"/>
    <property type="project" value="InterPro"/>
</dbReference>
<dbReference type="GeneTree" id="ENSGT00940000155739"/>
<name>A0A8C4XXN7_9SAUR</name>
<dbReference type="Pfam" id="PF01821">
    <property type="entry name" value="ANATO"/>
    <property type="match status" value="1"/>
</dbReference>
<dbReference type="Pfam" id="PF07677">
    <property type="entry name" value="A2M_recep"/>
    <property type="match status" value="1"/>
</dbReference>
<dbReference type="PROSITE" id="PS01177">
    <property type="entry name" value="ANAPHYLATOXIN_1"/>
    <property type="match status" value="1"/>
</dbReference>
<dbReference type="InterPro" id="IPR001599">
    <property type="entry name" value="Macroglobln_a2"/>
</dbReference>
<dbReference type="Pfam" id="PF17789">
    <property type="entry name" value="MG4"/>
    <property type="match status" value="1"/>
</dbReference>
<dbReference type="GO" id="GO:0005615">
    <property type="term" value="C:extracellular space"/>
    <property type="evidence" value="ECO:0007669"/>
    <property type="project" value="InterPro"/>
</dbReference>
<evidence type="ECO:0000256" key="4">
    <source>
        <dbReference type="ARBA" id="ARBA00023157"/>
    </source>
</evidence>
<dbReference type="InterPro" id="IPR041425">
    <property type="entry name" value="C3/4/5_MG1"/>
</dbReference>
<keyword evidence="9" id="KW-1185">Reference proteome</keyword>
<dbReference type="Gene3D" id="2.20.130.20">
    <property type="match status" value="1"/>
</dbReference>
<proteinExistence type="predicted"/>
<evidence type="ECO:0000259" key="6">
    <source>
        <dbReference type="PROSITE" id="PS01178"/>
    </source>
</evidence>
<dbReference type="InterPro" id="IPR018081">
    <property type="entry name" value="Anaphylatoxin_comp_syst"/>
</dbReference>
<keyword evidence="2" id="KW-0964">Secreted</keyword>
<dbReference type="InterPro" id="IPR011625">
    <property type="entry name" value="A2M_N_BRD"/>
</dbReference>
<dbReference type="OrthoDB" id="6359008at2759"/>
<sequence length="1586" mass="179039">MERLVFVLSIYAFLCNAEQAPSFLITAPNVVHVGEHETITVQVHGAQSSVKVTVYFKDEINSELLSDMTVFTLSQENNYQEMKKIMVKPDLMPEDMFKKRRKPYVLLVTESKELFKEHPQHTRILLSSKKGYIFIQTDKPIYTPSTKVKYRIFTLDNAMKPANEKIQTGSLFFVFFCAELPSFEVKLIPFEPFYHIWNKTFTFDIYATHSYGKGIDGIAYVRFGIIEETDKKIFLPGLEQQPSIQNGKGTVTLSTKALEEKITKNIAALEGHFLYVSITVIETASGEIQEEELSSVKFVKSPYTIDLSHTKQYFVPGAPFSVVASIASADGSPAADVSVTATLTRDRKDPKKKTALSSKEGVVSFEFNIPRAAEKLQIMVRAEEGKPGMESAGPKTTAERYQSATQNYLSISVPHAVIAPGDTLLITLKDVHRSSSSNIDYFYYMVLTKGKVEVMGRVPYANKIITLDVTEKMVPAFRFIAYYFIKNQGHSEIVADSVWLDIVDAYKLKTDRDTYEPTELVFEAMNSYDLGCSVGGGANGAQVFSDSGLAFISNTIKSHFRQGYKCSPATRRQKRSLDFHKQISGIASKYQDPALRKCCQDGMKLNPMKFSCAKRLTRVTGSIKCKETFKYCCKRAQSLRKELEKKRLASALARIGDVPEEDVFDETSINLRSVFPESWWWETVEIKNPGQHRITNAIPDSITTWEIQAISISPQKGFCIADPKTFTVFKDFFVSVRLPYSVKRYEQLEVKAVVYNYLSEDLKVTVKMITVEGVCSAGTSTKDVQQKLTVKGNSAVPAYFSVVPLIVGEIPITITAFDPISGHSDSVMKKLKVVTEGILRTEEETICINNNCKVMFTLIFYPFQSFNTIILVCFFANIGDIMGESIQNCLSPAGIDKLIKVPIGCAEQTMVTMAPATYAIEYLDASEQWINFKPERKEEAHNMIAQGYTRLLEFQKEDGSYGAFKTTPSSTWLTAFIAKVLTRCRKYISVEDRYIHKAVSYLLGQQQADGSFRDPHPVMDRLMQGGVGKAEEHLALTAFITIAMQEALRKRGIEKAVAYVHRELSPQLNFYSVAISAYALALVKHNSSEAKRAEQILREISTLDAAMQQRYWGNGEDAVSIEATAYALLQTLCQKDIKYAEPIATWLIEKRKYGGGYCSTQDTVVALEALSQYSIQTIESDPTILNLALNLPGRHKKHYFNLNSNNVQIQEELQVLNPLLMFSFFFQIQKIYYSVEMENTTCNDLILEVEMEGNVKYSSALDAEEEDYDYGEDHATETRRDEPMSQIEWFDIRSRRKREVPVPGKTESLRYKVCVRSAGPNIPKMSLVDLSLLSGLEPDTAELEQLVKSADQYIDHFEYKEGKVMLYFGELSNGSEPDCVSFGAKQINPMGLVQPANAIIYDFYNPGRKCSVFYSAPRQSAMLSKLCHAEVCQCAEGPCPQRRMTFSKAIAADTRESFACYHSVVDYAYNVEILGMTQKNAFDYYETKIQRILKVAGDETIQIGDLRQFLKRSSCELKVEAGKQYLLMGRDGQTVDCNNKMQYFLDSQTWIEEIPDGNTCKATTRRKACADLRDFMDEYEINKCSF</sequence>
<dbReference type="Gene3D" id="1.50.10.20">
    <property type="match status" value="1"/>
</dbReference>
<evidence type="ECO:0000256" key="1">
    <source>
        <dbReference type="ARBA" id="ARBA00004613"/>
    </source>
</evidence>
<reference evidence="8" key="2">
    <citation type="submission" date="2025-09" db="UniProtKB">
        <authorList>
            <consortium name="Ensembl"/>
        </authorList>
    </citation>
    <scope>IDENTIFICATION</scope>
</reference>
<dbReference type="Ensembl" id="ENSGEVT00005004463.1">
    <property type="protein sequence ID" value="ENSGEVP00005004274.1"/>
    <property type="gene ID" value="ENSGEVG00005003001.1"/>
</dbReference>
<dbReference type="Pfam" id="PF00207">
    <property type="entry name" value="A2M"/>
    <property type="match status" value="1"/>
</dbReference>
<comment type="subcellular location">
    <subcellularLocation>
        <location evidence="1">Secreted</location>
    </subcellularLocation>
</comment>
<dbReference type="InterPro" id="IPR011626">
    <property type="entry name" value="Alpha-macroglobulin_TED"/>
</dbReference>
<dbReference type="FunFam" id="2.60.40.10:FF:000155">
    <property type="entry name" value="complement C3 isoform X1"/>
    <property type="match status" value="1"/>
</dbReference>
<evidence type="ECO:0000259" key="7">
    <source>
        <dbReference type="PROSITE" id="PS50189"/>
    </source>
</evidence>
<dbReference type="InterPro" id="IPR008993">
    <property type="entry name" value="TIMP-like_OB-fold"/>
</dbReference>
<dbReference type="SUPFAM" id="SSF48239">
    <property type="entry name" value="Terpenoid cyclases/Protein prenyltransferases"/>
    <property type="match status" value="1"/>
</dbReference>
<dbReference type="FunFam" id="2.40.50.120:FF:000013">
    <property type="entry name" value="Complement C3"/>
    <property type="match status" value="1"/>
</dbReference>
<dbReference type="SMART" id="SM00104">
    <property type="entry name" value="ANATO"/>
    <property type="match status" value="1"/>
</dbReference>
<dbReference type="Pfam" id="PF07703">
    <property type="entry name" value="A2M_BRD"/>
    <property type="match status" value="1"/>
</dbReference>
<evidence type="ECO:0000313" key="8">
    <source>
        <dbReference type="Ensembl" id="ENSGEVP00005004274.1"/>
    </source>
</evidence>
<dbReference type="PANTHER" id="PTHR11412">
    <property type="entry name" value="MACROGLOBULIN / COMPLEMENT"/>
    <property type="match status" value="1"/>
</dbReference>
<dbReference type="SMART" id="SM01419">
    <property type="entry name" value="Thiol-ester_cl"/>
    <property type="match status" value="1"/>
</dbReference>
<reference evidence="8" key="1">
    <citation type="submission" date="2025-08" db="UniProtKB">
        <authorList>
            <consortium name="Ensembl"/>
        </authorList>
    </citation>
    <scope>IDENTIFICATION</scope>
</reference>
<dbReference type="PROSITE" id="PS01178">
    <property type="entry name" value="ANAPHYLATOXIN_2"/>
    <property type="match status" value="1"/>
</dbReference>
<feature type="chain" id="PRO_5034831366" description="C4a anaphylatoxin" evidence="5">
    <location>
        <begin position="18"/>
        <end position="1586"/>
    </location>
</feature>
<gene>
    <name evidence="8" type="primary">LOC115652173</name>
</gene>
<feature type="signal peptide" evidence="5">
    <location>
        <begin position="1"/>
        <end position="17"/>
    </location>
</feature>
<dbReference type="Proteomes" id="UP000694390">
    <property type="component" value="Unassembled WGS sequence"/>
</dbReference>
<dbReference type="SMART" id="SM00643">
    <property type="entry name" value="C345C"/>
    <property type="match status" value="1"/>
</dbReference>
<dbReference type="GO" id="GO:0006956">
    <property type="term" value="P:complement activation"/>
    <property type="evidence" value="ECO:0007669"/>
    <property type="project" value="TreeGrafter"/>
</dbReference>
<dbReference type="InterPro" id="IPR000020">
    <property type="entry name" value="Anaphylatoxin/fibulin"/>
</dbReference>
<evidence type="ECO:0008006" key="10">
    <source>
        <dbReference type="Google" id="ProtNLM"/>
    </source>
</evidence>
<keyword evidence="5" id="KW-0732">Signal</keyword>
<dbReference type="InterPro" id="IPR008930">
    <property type="entry name" value="Terpenoid_cyclase/PrenylTrfase"/>
</dbReference>
<dbReference type="Gene3D" id="2.60.40.10">
    <property type="entry name" value="Immunoglobulins"/>
    <property type="match status" value="2"/>
</dbReference>
<dbReference type="Gene3D" id="2.60.40.1940">
    <property type="match status" value="1"/>
</dbReference>
<dbReference type="CDD" id="cd02896">
    <property type="entry name" value="complement_C3_C4_C5"/>
    <property type="match status" value="1"/>
</dbReference>
<dbReference type="SMART" id="SM01359">
    <property type="entry name" value="A2M_N_2"/>
    <property type="match status" value="1"/>
</dbReference>
<dbReference type="InterPro" id="IPR001134">
    <property type="entry name" value="Netrin_domain"/>
</dbReference>
<dbReference type="FunFam" id="2.20.130.20:FF:000005">
    <property type="entry name" value="Complement 4B (Chido blood group)"/>
    <property type="match status" value="1"/>
</dbReference>
<evidence type="ECO:0000256" key="2">
    <source>
        <dbReference type="ARBA" id="ARBA00022525"/>
    </source>
</evidence>
<dbReference type="FunFam" id="2.60.40.1940:FF:000001">
    <property type="entry name" value="Complement component C3"/>
    <property type="match status" value="1"/>
</dbReference>
<dbReference type="InterPro" id="IPR019742">
    <property type="entry name" value="MacrogloblnA2_CS"/>
</dbReference>
<feature type="domain" description="Anaphylatoxin-like" evidence="6">
    <location>
        <begin position="598"/>
        <end position="633"/>
    </location>
</feature>
<dbReference type="PROSITE" id="PS00477">
    <property type="entry name" value="ALPHA_2_MACROGLOBULIN"/>
    <property type="match status" value="1"/>
</dbReference>
<dbReference type="SMART" id="SM01360">
    <property type="entry name" value="A2M"/>
    <property type="match status" value="1"/>
</dbReference>
<dbReference type="SUPFAM" id="SSF47686">
    <property type="entry name" value="Anaphylotoxins (complement system)"/>
    <property type="match status" value="1"/>
</dbReference>
<dbReference type="InterPro" id="IPR047565">
    <property type="entry name" value="Alpha-macroglob_thiol-ester_cl"/>
</dbReference>
<organism evidence="8 9">
    <name type="scientific">Gopherus evgoodei</name>
    <name type="common">Goodes thornscrub tortoise</name>
    <dbReference type="NCBI Taxonomy" id="1825980"/>
    <lineage>
        <taxon>Eukaryota</taxon>
        <taxon>Metazoa</taxon>
        <taxon>Chordata</taxon>
        <taxon>Craniata</taxon>
        <taxon>Vertebrata</taxon>
        <taxon>Euteleostomi</taxon>
        <taxon>Archelosauria</taxon>
        <taxon>Testudinata</taxon>
        <taxon>Testudines</taxon>
        <taxon>Cryptodira</taxon>
        <taxon>Durocryptodira</taxon>
        <taxon>Testudinoidea</taxon>
        <taxon>Testudinidae</taxon>
        <taxon>Gopherus</taxon>
    </lineage>
</organism>
<dbReference type="SMART" id="SM01361">
    <property type="entry name" value="A2M_recep"/>
    <property type="match status" value="1"/>
</dbReference>
<dbReference type="InterPro" id="IPR018933">
    <property type="entry name" value="Netrin_module_non-TIMP"/>
</dbReference>
<dbReference type="InterPro" id="IPR036595">
    <property type="entry name" value="A-macroglobulin_rcpt-bd_sf"/>
</dbReference>
<dbReference type="CDD" id="cd00017">
    <property type="entry name" value="ANATO"/>
    <property type="match status" value="1"/>
</dbReference>
<feature type="domain" description="NTR" evidence="7">
    <location>
        <begin position="1439"/>
        <end position="1584"/>
    </location>
</feature>
<dbReference type="Pfam" id="PF01759">
    <property type="entry name" value="NTR"/>
    <property type="match status" value="1"/>
</dbReference>
<protein>
    <recommendedName>
        <fullName evidence="10">C4a anaphylatoxin</fullName>
    </recommendedName>
</protein>
<dbReference type="InterPro" id="IPR009048">
    <property type="entry name" value="A-macroglobulin_rcpt-bd"/>
</dbReference>
<dbReference type="InterPro" id="IPR050473">
    <property type="entry name" value="A2M/Complement_sys"/>
</dbReference>
<dbReference type="Pfam" id="PF17791">
    <property type="entry name" value="MG3"/>
    <property type="match status" value="1"/>
</dbReference>
<keyword evidence="3" id="KW-0882">Thioester bond</keyword>
<accession>A0A8C4XXN7</accession>
<dbReference type="SUPFAM" id="SSF50242">
    <property type="entry name" value="TIMP-like"/>
    <property type="match status" value="1"/>
</dbReference>
<dbReference type="Pfam" id="PF17790">
    <property type="entry name" value="MG1"/>
    <property type="match status" value="1"/>
</dbReference>
<dbReference type="Gene3D" id="1.20.91.20">
    <property type="entry name" value="Anaphylotoxins (complement system)"/>
    <property type="match status" value="1"/>
</dbReference>
<dbReference type="PROSITE" id="PS50189">
    <property type="entry name" value="NTR"/>
    <property type="match status" value="1"/>
</dbReference>
<evidence type="ECO:0000256" key="3">
    <source>
        <dbReference type="ARBA" id="ARBA00022966"/>
    </source>
</evidence>
<dbReference type="Gene3D" id="2.60.40.1930">
    <property type="match status" value="3"/>
</dbReference>
<dbReference type="Gene3D" id="6.10.270.10">
    <property type="match status" value="1"/>
</dbReference>
<dbReference type="Gene3D" id="2.60.120.1540">
    <property type="match status" value="1"/>
</dbReference>
<dbReference type="Pfam" id="PF07678">
    <property type="entry name" value="TED_complement"/>
    <property type="match status" value="1"/>
</dbReference>
<dbReference type="InterPro" id="IPR041555">
    <property type="entry name" value="MG3"/>
</dbReference>
<keyword evidence="4" id="KW-1015">Disulfide bond</keyword>
<dbReference type="InterPro" id="IPR040839">
    <property type="entry name" value="MG4"/>
</dbReference>
<dbReference type="PANTHER" id="PTHR11412:SF86">
    <property type="entry name" value="COMPLEMENT C4-A-RELATED"/>
    <property type="match status" value="1"/>
</dbReference>
<evidence type="ECO:0000256" key="5">
    <source>
        <dbReference type="SAM" id="SignalP"/>
    </source>
</evidence>
<evidence type="ECO:0000313" key="9">
    <source>
        <dbReference type="Proteomes" id="UP000694390"/>
    </source>
</evidence>
<dbReference type="InterPro" id="IPR013783">
    <property type="entry name" value="Ig-like_fold"/>
</dbReference>